<evidence type="ECO:0000313" key="7">
    <source>
        <dbReference type="Proteomes" id="UP000253141"/>
    </source>
</evidence>
<name>A0A369I0R5_9BACT</name>
<evidence type="ECO:0000259" key="5">
    <source>
        <dbReference type="PROSITE" id="PS50975"/>
    </source>
</evidence>
<dbReference type="OrthoDB" id="1195727at2"/>
<organism evidence="6 7">
    <name type="scientific">Runella aurantiaca</name>
    <dbReference type="NCBI Taxonomy" id="2282308"/>
    <lineage>
        <taxon>Bacteria</taxon>
        <taxon>Pseudomonadati</taxon>
        <taxon>Bacteroidota</taxon>
        <taxon>Cytophagia</taxon>
        <taxon>Cytophagales</taxon>
        <taxon>Spirosomataceae</taxon>
        <taxon>Runella</taxon>
    </lineage>
</organism>
<dbReference type="GO" id="GO:0046872">
    <property type="term" value="F:metal ion binding"/>
    <property type="evidence" value="ECO:0007669"/>
    <property type="project" value="InterPro"/>
</dbReference>
<dbReference type="GO" id="GO:0005524">
    <property type="term" value="F:ATP binding"/>
    <property type="evidence" value="ECO:0007669"/>
    <property type="project" value="UniProtKB-UniRule"/>
</dbReference>
<gene>
    <name evidence="6" type="ORF">DVG78_23730</name>
</gene>
<accession>A0A369I0R5</accession>
<evidence type="ECO:0000256" key="2">
    <source>
        <dbReference type="ARBA" id="ARBA00022741"/>
    </source>
</evidence>
<dbReference type="InterPro" id="IPR013815">
    <property type="entry name" value="ATP_grasp_subdomain_1"/>
</dbReference>
<evidence type="ECO:0000256" key="3">
    <source>
        <dbReference type="ARBA" id="ARBA00022840"/>
    </source>
</evidence>
<reference evidence="6 7" key="1">
    <citation type="submission" date="2018-07" db="EMBL/GenBank/DDBJ databases">
        <title>Genome analysis of Runella aurantiaca.</title>
        <authorList>
            <person name="Yang X."/>
        </authorList>
    </citation>
    <scope>NUCLEOTIDE SEQUENCE [LARGE SCALE GENOMIC DNA]</scope>
    <source>
        <strain evidence="6 7">YX9</strain>
    </source>
</reference>
<keyword evidence="3 4" id="KW-0067">ATP-binding</keyword>
<evidence type="ECO:0000256" key="4">
    <source>
        <dbReference type="PROSITE-ProRule" id="PRU00409"/>
    </source>
</evidence>
<keyword evidence="2 4" id="KW-0547">Nucleotide-binding</keyword>
<evidence type="ECO:0000313" key="6">
    <source>
        <dbReference type="EMBL" id="RDB03359.1"/>
    </source>
</evidence>
<dbReference type="InterPro" id="IPR052032">
    <property type="entry name" value="ATP-dep_AA_Ligase"/>
</dbReference>
<comment type="caution">
    <text evidence="6">The sequence shown here is derived from an EMBL/GenBank/DDBJ whole genome shotgun (WGS) entry which is preliminary data.</text>
</comment>
<dbReference type="PROSITE" id="PS50975">
    <property type="entry name" value="ATP_GRASP"/>
    <property type="match status" value="1"/>
</dbReference>
<dbReference type="Gene3D" id="3.30.470.20">
    <property type="entry name" value="ATP-grasp fold, B domain"/>
    <property type="match status" value="1"/>
</dbReference>
<sequence length="402" mass="45721">MSLTFLCITCYFKGGDFMRACKEAGNTVYLLTAKRTEGKAWPYESIDEIFYLEDDSNTLSNFENMIKGMAYVMRTRKIDRVVALDDFDVEKAATIREHFRIPGMGQTTARYFRDKLAMRVQARDAGIKVPVFSALFNDVEITDYLRASTPPWVIKPRAEASAAGIKKVYSFDEAWQTIHGLGEERHLFLIEQFKPGAVYHVDALTLGGKVIFHRSSEYLNTPFEVAHGGGIFRSVTVEFNSKDAKALKKMNEQVLKAFNMNYSASHTEVIKCHEDGEFYFLETASRVGGAHLAEMVEMSSGINLWKEWAKVENALAKGESYSLPDVRDDYSGIIISLARQQWPDSAPFNDPEIVWRMNEEYHVGLIVQSTTRARVLELMEKYAQMIRHDYHASAPAQDKPTH</sequence>
<feature type="domain" description="ATP-grasp" evidence="5">
    <location>
        <begin position="119"/>
        <end position="313"/>
    </location>
</feature>
<dbReference type="AlphaFoldDB" id="A0A369I0R5"/>
<dbReference type="EMBL" id="QPIW01000027">
    <property type="protein sequence ID" value="RDB03359.1"/>
    <property type="molecule type" value="Genomic_DNA"/>
</dbReference>
<dbReference type="RefSeq" id="WP_114463517.1">
    <property type="nucleotide sequence ID" value="NZ_QPIW01000027.1"/>
</dbReference>
<dbReference type="GO" id="GO:0016874">
    <property type="term" value="F:ligase activity"/>
    <property type="evidence" value="ECO:0007669"/>
    <property type="project" value="UniProtKB-KW"/>
</dbReference>
<dbReference type="PANTHER" id="PTHR43585">
    <property type="entry name" value="FUMIPYRROLE BIOSYNTHESIS PROTEIN C"/>
    <property type="match status" value="1"/>
</dbReference>
<dbReference type="Gene3D" id="3.40.50.20">
    <property type="match status" value="1"/>
</dbReference>
<keyword evidence="7" id="KW-1185">Reference proteome</keyword>
<dbReference type="SUPFAM" id="SSF56059">
    <property type="entry name" value="Glutathione synthetase ATP-binding domain-like"/>
    <property type="match status" value="1"/>
</dbReference>
<dbReference type="InterPro" id="IPR011761">
    <property type="entry name" value="ATP-grasp"/>
</dbReference>
<protein>
    <submittedName>
        <fullName evidence="6">ATPase</fullName>
    </submittedName>
</protein>
<keyword evidence="1" id="KW-0436">Ligase</keyword>
<evidence type="ECO:0000256" key="1">
    <source>
        <dbReference type="ARBA" id="ARBA00022598"/>
    </source>
</evidence>
<dbReference type="PANTHER" id="PTHR43585:SF2">
    <property type="entry name" value="ATP-GRASP ENZYME FSQD"/>
    <property type="match status" value="1"/>
</dbReference>
<dbReference type="Proteomes" id="UP000253141">
    <property type="component" value="Unassembled WGS sequence"/>
</dbReference>
<dbReference type="Gene3D" id="3.30.1490.20">
    <property type="entry name" value="ATP-grasp fold, A domain"/>
    <property type="match status" value="1"/>
</dbReference>
<proteinExistence type="predicted"/>